<sequence length="88" mass="9956">MRSTKVLSISLPEEMLSEAESLAKEESRTMSELVREALRAYKREREGWRGLLDYGKSKGTAVGVKSEDDAVSAVREVRRGRRLKTTAR</sequence>
<dbReference type="EMBL" id="CP015136">
    <property type="protein sequence ID" value="AMY12838.1"/>
    <property type="molecule type" value="Genomic_DNA"/>
</dbReference>
<dbReference type="AlphaFoldDB" id="A0A143PX94"/>
<name>A0A143PX94_LUTPR</name>
<accession>A0A143PX94</accession>
<organism evidence="2 3">
    <name type="scientific">Luteitalea pratensis</name>
    <dbReference type="NCBI Taxonomy" id="1855912"/>
    <lineage>
        <taxon>Bacteria</taxon>
        <taxon>Pseudomonadati</taxon>
        <taxon>Acidobacteriota</taxon>
        <taxon>Vicinamibacteria</taxon>
        <taxon>Vicinamibacterales</taxon>
        <taxon>Vicinamibacteraceae</taxon>
        <taxon>Luteitalea</taxon>
    </lineage>
</organism>
<dbReference type="CDD" id="cd22231">
    <property type="entry name" value="RHH_NikR_HicB-like"/>
    <property type="match status" value="1"/>
</dbReference>
<dbReference type="InterPro" id="IPR010985">
    <property type="entry name" value="Ribbon_hlx_hlx"/>
</dbReference>
<reference evidence="3" key="2">
    <citation type="submission" date="2016-04" db="EMBL/GenBank/DDBJ databases">
        <title>First Complete Genome Sequence of a Subdivision 6 Acidobacterium.</title>
        <authorList>
            <person name="Huang S."/>
            <person name="Vieira S."/>
            <person name="Bunk B."/>
            <person name="Riedel T."/>
            <person name="Sproeer C."/>
            <person name="Overmann J."/>
        </authorList>
    </citation>
    <scope>NUCLEOTIDE SEQUENCE [LARGE SCALE GENOMIC DNA]</scope>
    <source>
        <strain evidence="3">DSM 100886 HEG_-6_39</strain>
    </source>
</reference>
<dbReference type="KEGG" id="abac:LuPra_06122"/>
<dbReference type="Pfam" id="PF01402">
    <property type="entry name" value="RHH_1"/>
    <property type="match status" value="1"/>
</dbReference>
<dbReference type="InterPro" id="IPR013321">
    <property type="entry name" value="Arc_rbn_hlx_hlx"/>
</dbReference>
<dbReference type="SUPFAM" id="SSF47598">
    <property type="entry name" value="Ribbon-helix-helix"/>
    <property type="match status" value="1"/>
</dbReference>
<dbReference type="STRING" id="1855912.LuPra_06122"/>
<dbReference type="Gene3D" id="1.10.1220.10">
    <property type="entry name" value="Met repressor-like"/>
    <property type="match status" value="1"/>
</dbReference>
<dbReference type="OrthoDB" id="9553648at2"/>
<evidence type="ECO:0000259" key="1">
    <source>
        <dbReference type="Pfam" id="PF01402"/>
    </source>
</evidence>
<dbReference type="GO" id="GO:0006355">
    <property type="term" value="P:regulation of DNA-templated transcription"/>
    <property type="evidence" value="ECO:0007669"/>
    <property type="project" value="InterPro"/>
</dbReference>
<evidence type="ECO:0000313" key="3">
    <source>
        <dbReference type="Proteomes" id="UP000076079"/>
    </source>
</evidence>
<feature type="domain" description="Ribbon-helix-helix protein CopG" evidence="1">
    <location>
        <begin position="5"/>
        <end position="43"/>
    </location>
</feature>
<dbReference type="Proteomes" id="UP000076079">
    <property type="component" value="Chromosome"/>
</dbReference>
<protein>
    <submittedName>
        <fullName evidence="2">Ribbon-helix-helix protein, copG family</fullName>
    </submittedName>
</protein>
<evidence type="ECO:0000313" key="2">
    <source>
        <dbReference type="EMBL" id="AMY12838.1"/>
    </source>
</evidence>
<keyword evidence="3" id="KW-1185">Reference proteome</keyword>
<proteinExistence type="predicted"/>
<gene>
    <name evidence="2" type="ORF">LuPra_06122</name>
</gene>
<reference evidence="2 3" key="1">
    <citation type="journal article" date="2016" name="Genome Announc.">
        <title>First Complete Genome Sequence of a Subdivision 6 Acidobacterium Strain.</title>
        <authorList>
            <person name="Huang S."/>
            <person name="Vieira S."/>
            <person name="Bunk B."/>
            <person name="Riedel T."/>
            <person name="Sproer C."/>
            <person name="Overmann J."/>
        </authorList>
    </citation>
    <scope>NUCLEOTIDE SEQUENCE [LARGE SCALE GENOMIC DNA]</scope>
    <source>
        <strain evidence="3">DSM 100886 HEG_-6_39</strain>
    </source>
</reference>
<dbReference type="InterPro" id="IPR002145">
    <property type="entry name" value="CopG"/>
</dbReference>
<dbReference type="RefSeq" id="WP_110174256.1">
    <property type="nucleotide sequence ID" value="NZ_CP015136.1"/>
</dbReference>